<dbReference type="AlphaFoldDB" id="A0A0C9SLU0"/>
<accession>A0A0C9SLU0</accession>
<proteinExistence type="predicted"/>
<gene>
    <name evidence="1" type="ORF">PAXINDRAFT_21712</name>
</gene>
<dbReference type="EMBL" id="KN821327">
    <property type="protein sequence ID" value="KIJ05009.1"/>
    <property type="molecule type" value="Genomic_DNA"/>
</dbReference>
<dbReference type="Proteomes" id="UP000053647">
    <property type="component" value="Unassembled WGS sequence"/>
</dbReference>
<name>A0A0C9SLU0_PAXIN</name>
<dbReference type="HOGENOM" id="CLU_1687203_0_0_1"/>
<reference evidence="2" key="2">
    <citation type="submission" date="2015-01" db="EMBL/GenBank/DDBJ databases">
        <title>Evolutionary Origins and Diversification of the Mycorrhizal Mutualists.</title>
        <authorList>
            <consortium name="DOE Joint Genome Institute"/>
            <consortium name="Mycorrhizal Genomics Consortium"/>
            <person name="Kohler A."/>
            <person name="Kuo A."/>
            <person name="Nagy L.G."/>
            <person name="Floudas D."/>
            <person name="Copeland A."/>
            <person name="Barry K.W."/>
            <person name="Cichocki N."/>
            <person name="Veneault-Fourrey C."/>
            <person name="LaButti K."/>
            <person name="Lindquist E.A."/>
            <person name="Lipzen A."/>
            <person name="Lundell T."/>
            <person name="Morin E."/>
            <person name="Murat C."/>
            <person name="Riley R."/>
            <person name="Ohm R."/>
            <person name="Sun H."/>
            <person name="Tunlid A."/>
            <person name="Henrissat B."/>
            <person name="Grigoriev I.V."/>
            <person name="Hibbett D.S."/>
            <person name="Martin F."/>
        </authorList>
    </citation>
    <scope>NUCLEOTIDE SEQUENCE [LARGE SCALE GENOMIC DNA]</scope>
    <source>
        <strain evidence="2">ATCC 200175</strain>
    </source>
</reference>
<evidence type="ECO:0000313" key="1">
    <source>
        <dbReference type="EMBL" id="KIJ05009.1"/>
    </source>
</evidence>
<reference evidence="1 2" key="1">
    <citation type="submission" date="2014-06" db="EMBL/GenBank/DDBJ databases">
        <authorList>
            <consortium name="DOE Joint Genome Institute"/>
            <person name="Kuo A."/>
            <person name="Kohler A."/>
            <person name="Nagy L.G."/>
            <person name="Floudas D."/>
            <person name="Copeland A."/>
            <person name="Barry K.W."/>
            <person name="Cichocki N."/>
            <person name="Veneault-Fourrey C."/>
            <person name="LaButti K."/>
            <person name="Lindquist E.A."/>
            <person name="Lipzen A."/>
            <person name="Lundell T."/>
            <person name="Morin E."/>
            <person name="Murat C."/>
            <person name="Sun H."/>
            <person name="Tunlid A."/>
            <person name="Henrissat B."/>
            <person name="Grigoriev I.V."/>
            <person name="Hibbett D.S."/>
            <person name="Martin F."/>
            <person name="Nordberg H.P."/>
            <person name="Cantor M.N."/>
            <person name="Hua S.X."/>
        </authorList>
    </citation>
    <scope>NUCLEOTIDE SEQUENCE [LARGE SCALE GENOMIC DNA]</scope>
    <source>
        <strain evidence="1 2">ATCC 200175</strain>
    </source>
</reference>
<protein>
    <submittedName>
        <fullName evidence="1">Uncharacterized protein</fullName>
    </submittedName>
</protein>
<sequence>MKGGADRRYPLTVPLQRIRPHSHWLEVELPFNRKLHLAPSSDEEERDAERIGNTFHPTFSPTPSAPSVLFNARQYPVGLPPVDMSTSPQLVALVNADVRGPVYRQGNEWVDGQDASQIDHTLSIRDFLITSLAWNPHRHIFDEVTARPPTRSHHRLVIL</sequence>
<organism evidence="1 2">
    <name type="scientific">Paxillus involutus ATCC 200175</name>
    <dbReference type="NCBI Taxonomy" id="664439"/>
    <lineage>
        <taxon>Eukaryota</taxon>
        <taxon>Fungi</taxon>
        <taxon>Dikarya</taxon>
        <taxon>Basidiomycota</taxon>
        <taxon>Agaricomycotina</taxon>
        <taxon>Agaricomycetes</taxon>
        <taxon>Agaricomycetidae</taxon>
        <taxon>Boletales</taxon>
        <taxon>Paxilineae</taxon>
        <taxon>Paxillaceae</taxon>
        <taxon>Paxillus</taxon>
    </lineage>
</organism>
<keyword evidence="2" id="KW-1185">Reference proteome</keyword>
<evidence type="ECO:0000313" key="2">
    <source>
        <dbReference type="Proteomes" id="UP000053647"/>
    </source>
</evidence>